<reference evidence="1" key="1">
    <citation type="submission" date="2020-08" db="EMBL/GenBank/DDBJ databases">
        <title>Multicomponent nature underlies the extraordinary mechanical properties of spider dragline silk.</title>
        <authorList>
            <person name="Kono N."/>
            <person name="Nakamura H."/>
            <person name="Mori M."/>
            <person name="Yoshida Y."/>
            <person name="Ohtoshi R."/>
            <person name="Malay A.D."/>
            <person name="Moran D.A.P."/>
            <person name="Tomita M."/>
            <person name="Numata K."/>
            <person name="Arakawa K."/>
        </authorList>
    </citation>
    <scope>NUCLEOTIDE SEQUENCE</scope>
</reference>
<comment type="caution">
    <text evidence="1">The sequence shown here is derived from an EMBL/GenBank/DDBJ whole genome shotgun (WGS) entry which is preliminary data.</text>
</comment>
<accession>A0A8X6QKZ3</accession>
<evidence type="ECO:0000313" key="2">
    <source>
        <dbReference type="Proteomes" id="UP000887013"/>
    </source>
</evidence>
<dbReference type="AlphaFoldDB" id="A0A8X6QKZ3"/>
<dbReference type="Proteomes" id="UP000887013">
    <property type="component" value="Unassembled WGS sequence"/>
</dbReference>
<protein>
    <submittedName>
        <fullName evidence="1">Uncharacterized protein</fullName>
    </submittedName>
</protein>
<proteinExistence type="predicted"/>
<dbReference type="EMBL" id="BMAW01126995">
    <property type="protein sequence ID" value="GFU19203.1"/>
    <property type="molecule type" value="Genomic_DNA"/>
</dbReference>
<keyword evidence="2" id="KW-1185">Reference proteome</keyword>
<name>A0A8X6QKZ3_NEPPI</name>
<gene>
    <name evidence="1" type="ORF">NPIL_456121</name>
</gene>
<evidence type="ECO:0000313" key="1">
    <source>
        <dbReference type="EMBL" id="GFU19203.1"/>
    </source>
</evidence>
<organism evidence="1 2">
    <name type="scientific">Nephila pilipes</name>
    <name type="common">Giant wood spider</name>
    <name type="synonym">Nephila maculata</name>
    <dbReference type="NCBI Taxonomy" id="299642"/>
    <lineage>
        <taxon>Eukaryota</taxon>
        <taxon>Metazoa</taxon>
        <taxon>Ecdysozoa</taxon>
        <taxon>Arthropoda</taxon>
        <taxon>Chelicerata</taxon>
        <taxon>Arachnida</taxon>
        <taxon>Araneae</taxon>
        <taxon>Araneomorphae</taxon>
        <taxon>Entelegynae</taxon>
        <taxon>Araneoidea</taxon>
        <taxon>Nephilidae</taxon>
        <taxon>Nephila</taxon>
    </lineage>
</organism>
<sequence>MVHKLGNPTTTYAAASAFGRILRADGQIVKLKAEIVNKCKDNPKKGCFNNLFKNGKSKARCIYWSP</sequence>